<dbReference type="RefSeq" id="WP_098004167.1">
    <property type="nucleotide sequence ID" value="NZ_AP022563.1"/>
</dbReference>
<feature type="domain" description="CDGP" evidence="1">
    <location>
        <begin position="28"/>
        <end position="95"/>
    </location>
</feature>
<organism evidence="2 3">
    <name type="scientific">Mycolicibacterium duvalii</name>
    <dbReference type="NCBI Taxonomy" id="39688"/>
    <lineage>
        <taxon>Bacteria</taxon>
        <taxon>Bacillati</taxon>
        <taxon>Actinomycetota</taxon>
        <taxon>Actinomycetes</taxon>
        <taxon>Mycobacteriales</taxon>
        <taxon>Mycobacteriaceae</taxon>
        <taxon>Mycolicibacterium</taxon>
    </lineage>
</organism>
<evidence type="ECO:0000259" key="1">
    <source>
        <dbReference type="Pfam" id="PF24238"/>
    </source>
</evidence>
<proteinExistence type="predicted"/>
<dbReference type="Proteomes" id="UP000467006">
    <property type="component" value="Chromosome"/>
</dbReference>
<dbReference type="InterPro" id="IPR056271">
    <property type="entry name" value="CDGP_dom"/>
</dbReference>
<dbReference type="EMBL" id="AP022563">
    <property type="protein sequence ID" value="BBX18419.1"/>
    <property type="molecule type" value="Genomic_DNA"/>
</dbReference>
<dbReference type="AlphaFoldDB" id="A0A7I7K4N5"/>
<keyword evidence="3" id="KW-1185">Reference proteome</keyword>
<dbReference type="KEGG" id="mdu:MDUV_32790"/>
<protein>
    <recommendedName>
        <fullName evidence="1">CDGP domain-containing protein</fullName>
    </recommendedName>
</protein>
<evidence type="ECO:0000313" key="2">
    <source>
        <dbReference type="EMBL" id="BBX18419.1"/>
    </source>
</evidence>
<reference evidence="2 3" key="1">
    <citation type="journal article" date="2019" name="Emerg. Microbes Infect.">
        <title>Comprehensive subspecies identification of 175 nontuberculous mycobacteria species based on 7547 genomic profiles.</title>
        <authorList>
            <person name="Matsumoto Y."/>
            <person name="Kinjo T."/>
            <person name="Motooka D."/>
            <person name="Nabeya D."/>
            <person name="Jung N."/>
            <person name="Uechi K."/>
            <person name="Horii T."/>
            <person name="Iida T."/>
            <person name="Fujita J."/>
            <person name="Nakamura S."/>
        </authorList>
    </citation>
    <scope>NUCLEOTIDE SEQUENCE [LARGE SCALE GENOMIC DNA]</scope>
    <source>
        <strain evidence="2 3">JCM 6396</strain>
    </source>
</reference>
<name>A0A7I7K4N5_9MYCO</name>
<accession>A0A7I7K4N5</accession>
<evidence type="ECO:0000313" key="3">
    <source>
        <dbReference type="Proteomes" id="UP000467006"/>
    </source>
</evidence>
<gene>
    <name evidence="2" type="ORF">MDUV_32790</name>
</gene>
<dbReference type="Pfam" id="PF24238">
    <property type="entry name" value="CDGP"/>
    <property type="match status" value="1"/>
</dbReference>
<sequence>MKRCLVGALGALLLTAGLITAAPPASAGCQYGGQFLSKCDGPVQPDGTWQRCVGVLRYVPSGFSSHLVPQKHCVVMGPGRPVADPAVADPPWPIPD</sequence>
<dbReference type="OrthoDB" id="4735804at2"/>
<dbReference type="PROSITE" id="PS51257">
    <property type="entry name" value="PROKAR_LIPOPROTEIN"/>
    <property type="match status" value="1"/>
</dbReference>